<dbReference type="AlphaFoldDB" id="U1QEZ0"/>
<evidence type="ECO:0000256" key="1">
    <source>
        <dbReference type="SAM" id="MobiDB-lite"/>
    </source>
</evidence>
<dbReference type="EMBL" id="AWSE01000311">
    <property type="protein sequence ID" value="ERH20484.1"/>
    <property type="molecule type" value="Genomic_DNA"/>
</dbReference>
<organism evidence="2 3">
    <name type="scientific">Actinomyces johnsonii F0542</name>
    <dbReference type="NCBI Taxonomy" id="1321818"/>
    <lineage>
        <taxon>Bacteria</taxon>
        <taxon>Bacillati</taxon>
        <taxon>Actinomycetota</taxon>
        <taxon>Actinomycetes</taxon>
        <taxon>Actinomycetales</taxon>
        <taxon>Actinomycetaceae</taxon>
        <taxon>Actinomyces</taxon>
    </lineage>
</organism>
<dbReference type="HOGENOM" id="CLU_3075861_0_0_11"/>
<protein>
    <submittedName>
        <fullName evidence="2">Uncharacterized protein</fullName>
    </submittedName>
</protein>
<evidence type="ECO:0000313" key="2">
    <source>
        <dbReference type="EMBL" id="ERH20484.1"/>
    </source>
</evidence>
<feature type="region of interest" description="Disordered" evidence="1">
    <location>
        <begin position="22"/>
        <end position="42"/>
    </location>
</feature>
<reference evidence="2 3" key="1">
    <citation type="submission" date="2013-08" db="EMBL/GenBank/DDBJ databases">
        <authorList>
            <person name="Weinstock G."/>
            <person name="Sodergren E."/>
            <person name="Wylie T."/>
            <person name="Fulton L."/>
            <person name="Fulton R."/>
            <person name="Fronick C."/>
            <person name="O'Laughlin M."/>
            <person name="Godfrey J."/>
            <person name="Miner T."/>
            <person name="Herter B."/>
            <person name="Appelbaum E."/>
            <person name="Cordes M."/>
            <person name="Lek S."/>
            <person name="Wollam A."/>
            <person name="Pepin K.H."/>
            <person name="Palsikar V.B."/>
            <person name="Mitreva M."/>
            <person name="Wilson R.K."/>
        </authorList>
    </citation>
    <scope>NUCLEOTIDE SEQUENCE [LARGE SCALE GENOMIC DNA]</scope>
    <source>
        <strain evidence="2 3">F0542</strain>
    </source>
</reference>
<name>U1QEZ0_9ACTO</name>
<sequence length="58" mass="6572">MRLVGLISSPCVFSQVVVNSPTSYRSTEDAPPQARQRDDRTSTRISSYLQIIIIIYLQ</sequence>
<proteinExistence type="predicted"/>
<comment type="caution">
    <text evidence="2">The sequence shown here is derived from an EMBL/GenBank/DDBJ whole genome shotgun (WGS) entry which is preliminary data.</text>
</comment>
<dbReference type="Proteomes" id="UP000016536">
    <property type="component" value="Unassembled WGS sequence"/>
</dbReference>
<evidence type="ECO:0000313" key="3">
    <source>
        <dbReference type="Proteomes" id="UP000016536"/>
    </source>
</evidence>
<gene>
    <name evidence="2" type="ORF">HMPREF1979_03320</name>
</gene>
<accession>U1QEZ0</accession>
<keyword evidence="3" id="KW-1185">Reference proteome</keyword>